<sequence length="296" mass="30695">MPEPVISVRGARATEYGYVLFTVELSEPATDAVSVDYQAYSGTAERDVDFSDYGSASLSGTLTFGIGETVQTFTVYVGHDTLDEIDENFFVELSDPVGATFGPGNATLVATGWVLDDDGAGLNRSMAISAPVLVEGAGHQAVFTLSLSQAYATDTTFSFATFDGTARAGSDYVARSGTVTFLAGQTEAVVTVNLLNDTLGEAAESFGLKVTGAHGIGGAVGTAEVLDPDAARPVLSIEGSRATEYGYVLFTVRLSEPATDAVSVDYQAYSGTAERDVDFSDYGSASLSGTLTFGIG</sequence>
<gene>
    <name evidence="6" type="ORF">ACFOD7_08175</name>
</gene>
<keyword evidence="7" id="KW-1185">Reference proteome</keyword>
<dbReference type="SUPFAM" id="SSF141072">
    <property type="entry name" value="CalX-like"/>
    <property type="match status" value="3"/>
</dbReference>
<evidence type="ECO:0000256" key="2">
    <source>
        <dbReference type="ARBA" id="ARBA00022737"/>
    </source>
</evidence>
<name>A0ABV7IHB8_9RHOB</name>
<organism evidence="6 7">
    <name type="scientific">Paracoccus fontiphilus</name>
    <dbReference type="NCBI Taxonomy" id="1815556"/>
    <lineage>
        <taxon>Bacteria</taxon>
        <taxon>Pseudomonadati</taxon>
        <taxon>Pseudomonadota</taxon>
        <taxon>Alphaproteobacteria</taxon>
        <taxon>Rhodobacterales</taxon>
        <taxon>Paracoccaceae</taxon>
        <taxon>Paracoccus</taxon>
    </lineage>
</organism>
<dbReference type="InterPro" id="IPR051171">
    <property type="entry name" value="CaCA"/>
</dbReference>
<dbReference type="PANTHER" id="PTHR11878">
    <property type="entry name" value="SODIUM/CALCIUM EXCHANGER"/>
    <property type="match status" value="1"/>
</dbReference>
<keyword evidence="4" id="KW-0406">Ion transport</keyword>
<keyword evidence="4" id="KW-0813">Transport</keyword>
<comment type="caution">
    <text evidence="6">The sequence shown here is derived from an EMBL/GenBank/DDBJ whole genome shotgun (WGS) entry which is preliminary data.</text>
</comment>
<dbReference type="Gene3D" id="2.60.40.2030">
    <property type="match status" value="3"/>
</dbReference>
<protein>
    <submittedName>
        <fullName evidence="6">Calx-beta domain-containing protein</fullName>
    </submittedName>
</protein>
<accession>A0ABV7IHB8</accession>
<dbReference type="InterPro" id="IPR003644">
    <property type="entry name" value="Calx_beta"/>
</dbReference>
<dbReference type="InterPro" id="IPR038081">
    <property type="entry name" value="CalX-like_sf"/>
</dbReference>
<feature type="domain" description="Calx-beta" evidence="5">
    <location>
        <begin position="110"/>
        <end position="211"/>
    </location>
</feature>
<dbReference type="PANTHER" id="PTHR11878:SF65">
    <property type="entry name" value="NA_CA-EXCHANGE PROTEIN, ISOFORM G"/>
    <property type="match status" value="1"/>
</dbReference>
<evidence type="ECO:0000259" key="5">
    <source>
        <dbReference type="SMART" id="SM00237"/>
    </source>
</evidence>
<evidence type="ECO:0000256" key="1">
    <source>
        <dbReference type="ARBA" id="ARBA00022729"/>
    </source>
</evidence>
<keyword evidence="2" id="KW-0677">Repeat</keyword>
<dbReference type="RefSeq" id="WP_377706943.1">
    <property type="nucleotide sequence ID" value="NZ_JBHRTE010000037.1"/>
</dbReference>
<evidence type="ECO:0000313" key="6">
    <source>
        <dbReference type="EMBL" id="MFC3168022.1"/>
    </source>
</evidence>
<feature type="non-terminal residue" evidence="6">
    <location>
        <position position="296"/>
    </location>
</feature>
<dbReference type="Pfam" id="PF03160">
    <property type="entry name" value="Calx-beta"/>
    <property type="match status" value="3"/>
</dbReference>
<evidence type="ECO:0000313" key="7">
    <source>
        <dbReference type="Proteomes" id="UP001595557"/>
    </source>
</evidence>
<dbReference type="SMART" id="SM00237">
    <property type="entry name" value="Calx_beta"/>
    <property type="match status" value="1"/>
</dbReference>
<dbReference type="Proteomes" id="UP001595557">
    <property type="component" value="Unassembled WGS sequence"/>
</dbReference>
<evidence type="ECO:0000256" key="4">
    <source>
        <dbReference type="ARBA" id="ARBA00023065"/>
    </source>
</evidence>
<reference evidence="7" key="1">
    <citation type="journal article" date="2019" name="Int. J. Syst. Evol. Microbiol.">
        <title>The Global Catalogue of Microorganisms (GCM) 10K type strain sequencing project: providing services to taxonomists for standard genome sequencing and annotation.</title>
        <authorList>
            <consortium name="The Broad Institute Genomics Platform"/>
            <consortium name="The Broad Institute Genome Sequencing Center for Infectious Disease"/>
            <person name="Wu L."/>
            <person name="Ma J."/>
        </authorList>
    </citation>
    <scope>NUCLEOTIDE SEQUENCE [LARGE SCALE GENOMIC DNA]</scope>
    <source>
        <strain evidence="7">KCTC 52239</strain>
    </source>
</reference>
<dbReference type="EMBL" id="JBHRTE010000037">
    <property type="protein sequence ID" value="MFC3168022.1"/>
    <property type="molecule type" value="Genomic_DNA"/>
</dbReference>
<proteinExistence type="predicted"/>
<evidence type="ECO:0000256" key="3">
    <source>
        <dbReference type="ARBA" id="ARBA00022837"/>
    </source>
</evidence>
<keyword evidence="3" id="KW-0106">Calcium</keyword>
<keyword evidence="1" id="KW-0732">Signal</keyword>